<dbReference type="InterPro" id="IPR051212">
    <property type="entry name" value="Type-I_RE_S_subunit"/>
</dbReference>
<sequence>MSFGIAVGVPETKLPAGWRWTPLREVARLESGHTPSRKQPGYWGGDIPWLGIRDANAHHGGAIFETRETITEAGLANSSARLLPTGTVCLSRTASVGYVVILGEPMATSQDFVNWTCGDALEPRFLKYALLHEGRERLAQLGTGTVHKTIYYSTVEALHIALPPRREQARIAAELDRLLALVEPVGAQTDELLRTLDGLWRQALSAAFRGQLTGADASRWRRASVKEIARIDTESVDPAEHPDLPHVAPNHIESGTGVLLPHRTVGEDGVVSKKYRFQPGHIIYSKIRPYLAKAVLVDFEGLCSADSYPISVRSEDVSAAYLHKVMISPMFTEQAIPLQGRTVLPKINKRQLYGLEVPIPSPAEQAEIVARLEWVQRAIRDVRGAVEGSQGDVEHFTRSILRRAFHGELVEPDRSDEPIAATLAASEVPGPYRRQSEESMGKTSKKAVKAVDRGRIMKAVETLGASFDFAELRAALSTPPYDELQAALFELLGGEDPPFAQVFDSERACIRFERAES</sequence>
<dbReference type="PANTHER" id="PTHR43140">
    <property type="entry name" value="TYPE-1 RESTRICTION ENZYME ECOKI SPECIFICITY PROTEIN"/>
    <property type="match status" value="1"/>
</dbReference>
<dbReference type="SUPFAM" id="SSF116734">
    <property type="entry name" value="DNA methylase specificity domain"/>
    <property type="match status" value="2"/>
</dbReference>
<evidence type="ECO:0000256" key="1">
    <source>
        <dbReference type="ARBA" id="ARBA00010923"/>
    </source>
</evidence>
<keyword evidence="2" id="KW-0680">Restriction system</keyword>
<feature type="domain" description="Type I restriction modification DNA specificity" evidence="4">
    <location>
        <begin position="16"/>
        <end position="182"/>
    </location>
</feature>
<evidence type="ECO:0000256" key="3">
    <source>
        <dbReference type="ARBA" id="ARBA00023125"/>
    </source>
</evidence>
<keyword evidence="3" id="KW-0238">DNA-binding</keyword>
<dbReference type="Proteomes" id="UP000237968">
    <property type="component" value="Unassembled WGS sequence"/>
</dbReference>
<reference evidence="5 6" key="1">
    <citation type="submission" date="2018-03" db="EMBL/GenBank/DDBJ databases">
        <title>Draft Genome Sequences of the Obligatory Marine Myxobacteria Enhygromyxa salina SWB005.</title>
        <authorList>
            <person name="Poehlein A."/>
            <person name="Moghaddam J.A."/>
            <person name="Harms H."/>
            <person name="Alanjari M."/>
            <person name="Koenig G.M."/>
            <person name="Daniel R."/>
            <person name="Schaeberle T.F."/>
        </authorList>
    </citation>
    <scope>NUCLEOTIDE SEQUENCE [LARGE SCALE GENOMIC DNA]</scope>
    <source>
        <strain evidence="5 6">SWB005</strain>
    </source>
</reference>
<gene>
    <name evidence="5" type="primary">hsdS</name>
    <name evidence="5" type="ORF">ENSA5_62850</name>
</gene>
<dbReference type="CDD" id="cd16961">
    <property type="entry name" value="RMtype1_S_TRD-CR_like"/>
    <property type="match status" value="1"/>
</dbReference>
<protein>
    <submittedName>
        <fullName evidence="5">Type-1 restriction enzyme EcoKI specificity protein</fullName>
    </submittedName>
</protein>
<name>A0A2S9XCT7_9BACT</name>
<dbReference type="InterPro" id="IPR044946">
    <property type="entry name" value="Restrct_endonuc_typeI_TRD_sf"/>
</dbReference>
<dbReference type="REBASE" id="262953">
    <property type="entry name" value="S.EsaB005ORF62860P"/>
</dbReference>
<dbReference type="Pfam" id="PF01420">
    <property type="entry name" value="Methylase_S"/>
    <property type="match status" value="2"/>
</dbReference>
<dbReference type="GO" id="GO:0003677">
    <property type="term" value="F:DNA binding"/>
    <property type="evidence" value="ECO:0007669"/>
    <property type="project" value="UniProtKB-KW"/>
</dbReference>
<proteinExistence type="inferred from homology"/>
<accession>A0A2S9XCT7</accession>
<dbReference type="GO" id="GO:0009307">
    <property type="term" value="P:DNA restriction-modification system"/>
    <property type="evidence" value="ECO:0007669"/>
    <property type="project" value="UniProtKB-KW"/>
</dbReference>
<comment type="caution">
    <text evidence="5">The sequence shown here is derived from an EMBL/GenBank/DDBJ whole genome shotgun (WGS) entry which is preliminary data.</text>
</comment>
<dbReference type="Gene3D" id="3.90.220.20">
    <property type="entry name" value="DNA methylase specificity domains"/>
    <property type="match status" value="2"/>
</dbReference>
<dbReference type="AlphaFoldDB" id="A0A2S9XCT7"/>
<dbReference type="CDD" id="cd17248">
    <property type="entry name" value="RMtype1_S_AmiI-TRD2-CR2_like"/>
    <property type="match status" value="1"/>
</dbReference>
<organism evidence="5 6">
    <name type="scientific">Enhygromyxa salina</name>
    <dbReference type="NCBI Taxonomy" id="215803"/>
    <lineage>
        <taxon>Bacteria</taxon>
        <taxon>Pseudomonadati</taxon>
        <taxon>Myxococcota</taxon>
        <taxon>Polyangia</taxon>
        <taxon>Nannocystales</taxon>
        <taxon>Nannocystaceae</taxon>
        <taxon>Enhygromyxa</taxon>
    </lineage>
</organism>
<keyword evidence="6" id="KW-1185">Reference proteome</keyword>
<evidence type="ECO:0000313" key="5">
    <source>
        <dbReference type="EMBL" id="PRP90666.1"/>
    </source>
</evidence>
<dbReference type="EMBL" id="PVNK01000274">
    <property type="protein sequence ID" value="PRP90666.1"/>
    <property type="molecule type" value="Genomic_DNA"/>
</dbReference>
<evidence type="ECO:0000256" key="2">
    <source>
        <dbReference type="ARBA" id="ARBA00022747"/>
    </source>
</evidence>
<dbReference type="PANTHER" id="PTHR43140:SF1">
    <property type="entry name" value="TYPE I RESTRICTION ENZYME ECOKI SPECIFICITY SUBUNIT"/>
    <property type="match status" value="1"/>
</dbReference>
<feature type="domain" description="Type I restriction modification DNA specificity" evidence="4">
    <location>
        <begin position="239"/>
        <end position="377"/>
    </location>
</feature>
<comment type="similarity">
    <text evidence="1">Belongs to the type-I restriction system S methylase family.</text>
</comment>
<dbReference type="OrthoDB" id="5363772at2"/>
<evidence type="ECO:0000259" key="4">
    <source>
        <dbReference type="Pfam" id="PF01420"/>
    </source>
</evidence>
<evidence type="ECO:0000313" key="6">
    <source>
        <dbReference type="Proteomes" id="UP000237968"/>
    </source>
</evidence>
<dbReference type="RefSeq" id="WP_106395460.1">
    <property type="nucleotide sequence ID" value="NZ_PVNK01000274.1"/>
</dbReference>
<dbReference type="InterPro" id="IPR000055">
    <property type="entry name" value="Restrct_endonuc_typeI_TRD"/>
</dbReference>